<feature type="non-terminal residue" evidence="1">
    <location>
        <position position="1"/>
    </location>
</feature>
<reference evidence="1" key="1">
    <citation type="submission" date="2022-07" db="EMBL/GenBank/DDBJ databases">
        <title>Genome analysis of Parmales, a sister group of diatoms, reveals the evolutionary specialization of diatoms from phago-mixotrophs to photoautotrophs.</title>
        <authorList>
            <person name="Ban H."/>
            <person name="Sato S."/>
            <person name="Yoshikawa S."/>
            <person name="Kazumasa Y."/>
            <person name="Nakamura Y."/>
            <person name="Ichinomiya M."/>
            <person name="Saitoh K."/>
            <person name="Sato N."/>
            <person name="Blanc-Mathieu R."/>
            <person name="Endo H."/>
            <person name="Kuwata A."/>
            <person name="Ogata H."/>
        </authorList>
    </citation>
    <scope>NUCLEOTIDE SEQUENCE</scope>
</reference>
<feature type="non-terminal residue" evidence="1">
    <location>
        <position position="345"/>
    </location>
</feature>
<accession>A0A9W7ALY9</accession>
<name>A0A9W7ALY9_9STRA</name>
<dbReference type="Proteomes" id="UP001165082">
    <property type="component" value="Unassembled WGS sequence"/>
</dbReference>
<proteinExistence type="predicted"/>
<sequence>TLEEDLLAMSNLPLQGYANEKPDGYTTSDYNTAGGVPRNNQHNVVLTNKLHMLNYDTLQYAFLFGDYKYGPPADLLLAIWDACNFSHLGGFHKPSITALEFQRRQHLPATIQQHNDDHGRAIGQVEHDRINMRLLTLASTNPLFDIYSNVWGSSCFFNMNLCYWIASDGSIYISGNGQPGSPLHRVICLGQSCTDFLRSKVEHLRVAGCPMVIRPNDHPTLPNTPLAYCPGNGGRIPAVLRTSDATVRVTGASEVDGVLAGEVMEACCKKVYEITEEHKRYDDGRETGGTGGTGGGIDRGWYEKVRLGAQGSGGDRVGTSRAWGQLVECVGSAVEGIEEGGGGGG</sequence>
<keyword evidence="2" id="KW-1185">Reference proteome</keyword>
<organism evidence="1 2">
    <name type="scientific">Triparma retinervis</name>
    <dbReference type="NCBI Taxonomy" id="2557542"/>
    <lineage>
        <taxon>Eukaryota</taxon>
        <taxon>Sar</taxon>
        <taxon>Stramenopiles</taxon>
        <taxon>Ochrophyta</taxon>
        <taxon>Bolidophyceae</taxon>
        <taxon>Parmales</taxon>
        <taxon>Triparmaceae</taxon>
        <taxon>Triparma</taxon>
    </lineage>
</organism>
<evidence type="ECO:0000313" key="1">
    <source>
        <dbReference type="EMBL" id="GMH72991.1"/>
    </source>
</evidence>
<dbReference type="AlphaFoldDB" id="A0A9W7ALY9"/>
<gene>
    <name evidence="1" type="ORF">TrRE_jg5260</name>
</gene>
<dbReference type="EMBL" id="BRXZ01002923">
    <property type="protein sequence ID" value="GMH72991.1"/>
    <property type="molecule type" value="Genomic_DNA"/>
</dbReference>
<evidence type="ECO:0000313" key="2">
    <source>
        <dbReference type="Proteomes" id="UP001165082"/>
    </source>
</evidence>
<comment type="caution">
    <text evidence="1">The sequence shown here is derived from an EMBL/GenBank/DDBJ whole genome shotgun (WGS) entry which is preliminary data.</text>
</comment>
<protein>
    <submittedName>
        <fullName evidence="1">Uncharacterized protein</fullName>
    </submittedName>
</protein>